<accession>E4Q8Q7</accession>
<dbReference type="AlphaFoldDB" id="E4Q8Q7"/>
<name>E4Q8Q7_CALH1</name>
<dbReference type="KEGG" id="chd:Calhy_2330"/>
<dbReference type="RefSeq" id="WP_013404172.1">
    <property type="nucleotide sequence ID" value="NC_014652.1"/>
</dbReference>
<proteinExistence type="predicted"/>
<reference evidence="1 2" key="2">
    <citation type="journal article" date="2011" name="J. Bacteriol.">
        <title>Complete genome sequences for the anaerobic, extremely thermophilic plant biomass-degrading bacteria Caldicellulosiruptor hydrothermalis, Caldicellulosiruptor kristjanssonii, Caldicellulosiruptor kronotskyensis, Caldicellulosiruptor owensenis, and Caldicellulosiruptor lactoaceticus.</title>
        <authorList>
            <person name="Blumer-Schuette S.E."/>
            <person name="Ozdemir I."/>
            <person name="Mistry D."/>
            <person name="Lucas S."/>
            <person name="Lapidus A."/>
            <person name="Cheng J.F."/>
            <person name="Goodwin L.A."/>
            <person name="Pitluck S."/>
            <person name="Land M.L."/>
            <person name="Hauser L.J."/>
            <person name="Woyke T."/>
            <person name="Mikhailova N."/>
            <person name="Pati A."/>
            <person name="Kyrpides N.C."/>
            <person name="Ivanova N."/>
            <person name="Detter J.C."/>
            <person name="Walston-Davenport K."/>
            <person name="Han S."/>
            <person name="Adams M.W."/>
            <person name="Kelly R.M."/>
        </authorList>
    </citation>
    <scope>NUCLEOTIDE SEQUENCE [LARGE SCALE GENOMIC DNA]</scope>
    <source>
        <strain evidence="2">DSM 18901 / VKM B-2411 / 108</strain>
    </source>
</reference>
<organism evidence="1 2">
    <name type="scientific">Caldicellulosiruptor hydrothermalis (strain DSM 18901 / VKM B-2411 / 108)</name>
    <dbReference type="NCBI Taxonomy" id="632292"/>
    <lineage>
        <taxon>Bacteria</taxon>
        <taxon>Bacillati</taxon>
        <taxon>Bacillota</taxon>
        <taxon>Bacillota incertae sedis</taxon>
        <taxon>Caldicellulosiruptorales</taxon>
        <taxon>Caldicellulosiruptoraceae</taxon>
        <taxon>Caldicellulosiruptor</taxon>
    </lineage>
</organism>
<dbReference type="HOGENOM" id="CLU_588864_0_0_9"/>
<reference key="1">
    <citation type="submission" date="2010-09" db="EMBL/GenBank/DDBJ databases">
        <title>Complete sequence of Caldicellulosiruptor hydrothermalis 108.</title>
        <authorList>
            <consortium name="US DOE Joint Genome Institute"/>
            <person name="Lucas S."/>
            <person name="Copeland A."/>
            <person name="Lapidus A."/>
            <person name="Cheng J.-F."/>
            <person name="Bruce D."/>
            <person name="Goodwin L."/>
            <person name="Pitluck S."/>
            <person name="Davenport K."/>
            <person name="Detter J.C."/>
            <person name="Han C."/>
            <person name="Tapia R."/>
            <person name="Land M."/>
            <person name="Hauser L."/>
            <person name="Chang Y.-J."/>
            <person name="Jeffries C."/>
            <person name="Kyrpides N."/>
            <person name="Ivanova N."/>
            <person name="Mikhailova N."/>
            <person name="Blumer-Schuette S.E."/>
            <person name="Kelly R.M."/>
            <person name="Woyke T."/>
        </authorList>
    </citation>
    <scope>NUCLEOTIDE SEQUENCE</scope>
    <source>
        <strain>108</strain>
    </source>
</reference>
<dbReference type="Proteomes" id="UP000006890">
    <property type="component" value="Chromosome"/>
</dbReference>
<protein>
    <submittedName>
        <fullName evidence="1">Uncharacterized protein</fullName>
    </submittedName>
</protein>
<evidence type="ECO:0000313" key="1">
    <source>
        <dbReference type="EMBL" id="ADQ08031.1"/>
    </source>
</evidence>
<dbReference type="OrthoDB" id="1714215at2"/>
<keyword evidence="2" id="KW-1185">Reference proteome</keyword>
<evidence type="ECO:0000313" key="2">
    <source>
        <dbReference type="Proteomes" id="UP000006890"/>
    </source>
</evidence>
<gene>
    <name evidence="1" type="ordered locus">Calhy_2330</name>
</gene>
<dbReference type="EMBL" id="CP002219">
    <property type="protein sequence ID" value="ADQ08031.1"/>
    <property type="molecule type" value="Genomic_DNA"/>
</dbReference>
<sequence>MSKIMIYNLNELFNIFGNPTNFDVSSLLAKNINNVSVIYQSNSYVLFTISDCYDTYNIQSIIIVALENNNIKATFTHIIKNEISEIIYFDEEKLSLLGYSVKAISSNLVELKIFQIDLIKNEEKIVYRYTLDYCEENANLINHIPIHVCAINNRYIMVITPNIDHFKNKIALVFDIIGKQQIFIDPYIIDEHYIYELLDMSVVSINGKKNILIKTGQICSFDKRVFFYAKKQYFVNSTETIIIIPCEELIQNLVNGKFKFTKYIVDKAEYCETLDFPIKARIYNPYYANSKSYSIIYYKENFIIKKTDIISYNLETKKSSYIGSLPFPLEKIPPIYKEKDKHFIMYIPFYPHAIGGIPSKYFIKHYIESNQLSFIELPISISSNEILNEVEFFNNDTIIETKNFESGQNLIYSVNNDMLIAKIGYGENYLFVLNPKTNDLNAIMVYPRFLKKVKKLLNKRYNHCK</sequence>